<dbReference type="InterPro" id="IPR001251">
    <property type="entry name" value="CRAL-TRIO_dom"/>
</dbReference>
<dbReference type="InterPro" id="IPR039360">
    <property type="entry name" value="Ras_GTPase"/>
</dbReference>
<dbReference type="EMBL" id="LUEZ02000071">
    <property type="protein sequence ID" value="RDB19915.1"/>
    <property type="molecule type" value="Genomic_DNA"/>
</dbReference>
<dbReference type="Gene3D" id="1.10.506.10">
    <property type="entry name" value="GTPase Activation - p120gap, domain 1"/>
    <property type="match status" value="2"/>
</dbReference>
<dbReference type="PROSITE" id="PS00509">
    <property type="entry name" value="RAS_GTPASE_ACTIV_1"/>
    <property type="match status" value="1"/>
</dbReference>
<dbReference type="InterPro" id="IPR023152">
    <property type="entry name" value="RasGAP_CS"/>
</dbReference>
<dbReference type="Pfam" id="PF00616">
    <property type="entry name" value="RasGAP"/>
    <property type="match status" value="1"/>
</dbReference>
<dbReference type="PANTHER" id="PTHR10194">
    <property type="entry name" value="RAS GTPASE-ACTIVATING PROTEINS"/>
    <property type="match status" value="1"/>
</dbReference>
<feature type="compositionally biased region" description="Polar residues" evidence="3">
    <location>
        <begin position="1"/>
        <end position="21"/>
    </location>
</feature>
<feature type="domain" description="Ras-GAP" evidence="4">
    <location>
        <begin position="1328"/>
        <end position="1521"/>
    </location>
</feature>
<dbReference type="Proteomes" id="UP000076154">
    <property type="component" value="Unassembled WGS sequence"/>
</dbReference>
<dbReference type="Gene3D" id="2.30.29.30">
    <property type="entry name" value="Pleckstrin-homology domain (PH domain)/Phosphotyrosine-binding domain (PTB)"/>
    <property type="match status" value="1"/>
</dbReference>
<sequence>MPSRRPSASTGPHPTPSSSNAPRAHKSNDSHHILMGMSSIQQHSLSSLGASATPQQKIIQVLVNRLKNKLPCNSGLSLDRLEGDTAIQQTIEALVELSNDSLDIIAWALSELLDRLAKQTDNTGLLTIEVLQSQLFILKVLSMTMASRWNTSPRSSSRTSNNHPVTSPDSPQMTGSARLNRQASSDYSIPPPGSQEPLPLDDNCARYVLSVMVLFLRQTASPDQPLMHPNPFSDLTFRDFESHHLVLGSADSSQDLPPTPISGYTRTQESILRGQSSSNSVKSGKASLSSTIQIPSTRTIFEKTHVSLVKSSLPVSTLIAKYAGRIVFHISASNWQVVYSRLRTKIHFLASNTSDNPDLTDLQLMACSALDKQRLVQLLIELSSLLVNMEREYQLAIAVPLRSAVWNWIVTFPSEFNDAIRYRGKTDGAPERVFDLLYSRIAGNDEKIFWPTLAILECTTSDRLSSDFQFSYAGSTKSSRKELKFGEDILKHALSNSKLSEVALVCLLDICRAATHVRPDNDVPLKMIASDIAHEIKAALSFSPPRKPFWEASEVIDIAIYAEALVTMYRFLPEEDALPFFTICAEPERSEAVKTCVVRACLTLAQEAGRIKSQNPLDKLEDVLAVRFRNIFRTAGLRQPELDQYGNMKRIASRPKSIRISGQPLSDREVLLLGILSLWRANPFFFLKNITPLEMEEWVITGNRIWEAPMDISVKVSNASCFYTYAAALFSTPPSDTADPILELKVSFLKLALPSVLLSIVTNLLHSRSDVETERLWVAIAHQLIELYVRKTDSQLIKDVQHDARRVPAFALAEIAFLVSLTSADSNVSHLAAKGLRLLSYAEREPGVPTNQTVTDENRSKRNPIYEQLGDPKVVIVGRVGHQKRIRKLVRLISYPSAAHVAVWQECYWRWRALSEVIFEAMSEAAEHGDTTPHPPAWQQEQRFQWQNLTLFLAALGGACVQEHQDLTSLSAVIPLHSLPDEIRVMQNPSALVGTFITDLTNLLVVHDTQIRDVARDALGAELSPRLYAKLLKHLDETIRGIEEGAGSELTDAYLLFLDQFIAVLKLLVEGTHAEDVMSIDITSTMLTLANFMARFTGPTTCRVKTKFCIMCESVCDRTDTLTVRKDNSARHSILDIVMSWIQSEDIDGELATVQSELNMACLRTSVKLLDRLQLRPVDNSNTGDDTVHVISRLFNKYSGALLQALEACQIDSSISDSVSDVSSMHQKMRISQREAEIRELVITGLSHLVSANTESGFKQCLSLAYDQDNRKRAIFAHVFARVIGQGTKFDPEDRSATLARHTRLCELVKGSDMVLALTICEICPPSEVEMMISVLLNIFNTRTSLLNLIKIMIEKEVAATENEANLFRSNSTCTRFLSAFAKIHGYNYLRTLVLPLIKTMADKPPGHGYDLDPSKASGEEVKKNQRNVEIVASSFLEIVSSSVPAIPPMFREICAHIAKTVVEVWPDAKFAATGAFIFLRFISPAVVAPETIDIELPKDSNIVLRRGLMVVAKIIQNLANNIFFGKEAHMVVLNTFLKENITNVTRFLSEISKYSPSTVEEETDQWLGTTSDDTDIIVLHRFFDKHADKIGKELLSLSKPSTNGDSSAISGKRAWDGLCALLVDLGPPLEVPRPSPLPSAIHREYNDLMARCSDRRTKEVEDIFLETDGPATKSAVFILRLSKVDVEALDIELVMFYIFKTLEQPAYQDRMFDLILDCTAFTSISEVPLQWLKYCAELIPSDIRSRFHTTHILNPNALTQKYMRRLYNVTAGTPICDSVRAYSSVADLMEHVPMEAMNGLTYPLALEEESTETFTEATMKCPQPRPIVLQVGTTHLRITSVKTQPISPGFSCKGTEIIPLVDISDVYNVSTGTDLYEFIIRRNRHGMTVYFSSAQRETIVKTIRSAKGRLKESPPPLTERFSRFLNVPATLLHVGLLCVDLDDEELRGAAYDLLGAVCTYLKYDKSPIVASQAGFIPGDPSAFVTQLSEKIAGFAPQLTLDFIMEVVSGMEKTSKTAQRISCIHYISPWMKNLALFSNPTSSLYERSGARLRDCIRKLTEVSSTYPEITSTIQRYIWAEVGKLDPVIIDVILDEIVRKATDGGMGTRQCEAIAHAIASMSSIGVRGRIYSKLRRVLGRVYLSALSNHRLTDHPNWNEIQVLIRFSLVVGPSSGQAGCDLLYVPEIIHIVTLAAGFGPPLIRKSVYGIVMNLLQALYISRTADAMGPELLQLITDCTSAEKLQLFGLRRDTPTSDYMNVDPASDKECLDTQEHLTQFLLKVMEVSSGSIGLLNVWRARWMSLVTASAFQVSPAVQTRAFIALGTLATSDVEDDFLYQILVAFNTALTRATETHTLSVVSMLRCMCKIAPALPKNSRYICLLFWLAVALLQASHFAFYIEATCLLRVTLENMETRGMIQSGSVSSFLLKSRTSLEEITSQLDDILKISFESSFSFSLASIIFKGIRHTGLRDAAEAVLRSLLCVTVRSQANNDIPSGFRDSINPDALGYFLALLPLSTTPTAYRRLLDDCNIDDAWLPDAGLDAFDDDNCSAPRISPAFLGVTDSSTALLVASFVGTMLTTAQGDDKETEILLTLLSDIANTFPQIVALTYEGLQDRIKDAFANSSNPAIIRAVSNIFRISLQDPSRQTTLRGSASTLNTVDESTHGPSKAHLNALDELGMQGLASNFQFLPANRGHATKMIHWIPGLVSLIIA</sequence>
<evidence type="ECO:0000313" key="6">
    <source>
        <dbReference type="Proteomes" id="UP000076154"/>
    </source>
</evidence>
<dbReference type="InterPro" id="IPR011993">
    <property type="entry name" value="PH-like_dom_sf"/>
</dbReference>
<keyword evidence="6" id="KW-1185">Reference proteome</keyword>
<dbReference type="SUPFAM" id="SSF48350">
    <property type="entry name" value="GTPase activation domain, GAP"/>
    <property type="match status" value="1"/>
</dbReference>
<proteinExistence type="predicted"/>
<dbReference type="InterPro" id="IPR008936">
    <property type="entry name" value="Rho_GTPase_activation_prot"/>
</dbReference>
<feature type="region of interest" description="Disordered" evidence="3">
    <location>
        <begin position="1"/>
        <end position="28"/>
    </location>
</feature>
<feature type="compositionally biased region" description="Polar residues" evidence="3">
    <location>
        <begin position="163"/>
        <end position="187"/>
    </location>
</feature>
<evidence type="ECO:0000313" key="5">
    <source>
        <dbReference type="EMBL" id="RDB19915.1"/>
    </source>
</evidence>
<dbReference type="PANTHER" id="PTHR10194:SF142">
    <property type="entry name" value="NEUROFIBROMIN"/>
    <property type="match status" value="1"/>
</dbReference>
<comment type="caution">
    <text evidence="5">The sequence shown here is derived from an EMBL/GenBank/DDBJ whole genome shotgun (WGS) entry which is preliminary data.</text>
</comment>
<dbReference type="STRING" id="39966.A0A369JHN1"/>
<organism evidence="5 6">
    <name type="scientific">Hypsizygus marmoreus</name>
    <name type="common">White beech mushroom</name>
    <name type="synonym">Agaricus marmoreus</name>
    <dbReference type="NCBI Taxonomy" id="39966"/>
    <lineage>
        <taxon>Eukaryota</taxon>
        <taxon>Fungi</taxon>
        <taxon>Dikarya</taxon>
        <taxon>Basidiomycota</taxon>
        <taxon>Agaricomycotina</taxon>
        <taxon>Agaricomycetes</taxon>
        <taxon>Agaricomycetidae</taxon>
        <taxon>Agaricales</taxon>
        <taxon>Tricholomatineae</taxon>
        <taxon>Lyophyllaceae</taxon>
        <taxon>Hypsizygus</taxon>
    </lineage>
</organism>
<dbReference type="InParanoid" id="A0A369JHN1"/>
<dbReference type="OrthoDB" id="28245at2759"/>
<feature type="region of interest" description="Disordered" evidence="3">
    <location>
        <begin position="150"/>
        <end position="200"/>
    </location>
</feature>
<dbReference type="Gene3D" id="3.40.525.10">
    <property type="entry name" value="CRAL-TRIO lipid binding domain"/>
    <property type="match status" value="1"/>
</dbReference>
<feature type="compositionally biased region" description="Low complexity" evidence="3">
    <location>
        <begin position="150"/>
        <end position="162"/>
    </location>
</feature>
<dbReference type="PROSITE" id="PS50018">
    <property type="entry name" value="RAS_GTPASE_ACTIV_2"/>
    <property type="match status" value="1"/>
</dbReference>
<keyword evidence="1" id="KW-0343">GTPase activation</keyword>
<reference evidence="5" key="1">
    <citation type="submission" date="2018-04" db="EMBL/GenBank/DDBJ databases">
        <title>Whole genome sequencing of Hypsizygus marmoreus.</title>
        <authorList>
            <person name="Choi I.-G."/>
            <person name="Min B."/>
            <person name="Kim J.-G."/>
            <person name="Kim S."/>
            <person name="Oh Y.-L."/>
            <person name="Kong W.-S."/>
            <person name="Park H."/>
            <person name="Jeong J."/>
            <person name="Song E.-S."/>
        </authorList>
    </citation>
    <scope>NUCLEOTIDE SEQUENCE [LARGE SCALE GENOMIC DNA]</scope>
    <source>
        <strain evidence="5">51987-8</strain>
    </source>
</reference>
<dbReference type="InterPro" id="IPR001936">
    <property type="entry name" value="RasGAP_dom"/>
</dbReference>
<gene>
    <name evidence="5" type="primary">Nf1</name>
    <name evidence="5" type="ORF">Hypma_012966</name>
</gene>
<dbReference type="SMART" id="SM00323">
    <property type="entry name" value="RasGAP"/>
    <property type="match status" value="1"/>
</dbReference>
<keyword evidence="2" id="KW-0597">Phosphoprotein</keyword>
<dbReference type="InterPro" id="IPR036865">
    <property type="entry name" value="CRAL-TRIO_dom_sf"/>
</dbReference>
<evidence type="ECO:0000256" key="2">
    <source>
        <dbReference type="ARBA" id="ARBA00022553"/>
    </source>
</evidence>
<dbReference type="Pfam" id="PF13716">
    <property type="entry name" value="CRAL_TRIO_2"/>
    <property type="match status" value="1"/>
</dbReference>
<evidence type="ECO:0000256" key="3">
    <source>
        <dbReference type="SAM" id="MobiDB-lite"/>
    </source>
</evidence>
<evidence type="ECO:0000256" key="1">
    <source>
        <dbReference type="ARBA" id="ARBA00022468"/>
    </source>
</evidence>
<dbReference type="GO" id="GO:0005096">
    <property type="term" value="F:GTPase activator activity"/>
    <property type="evidence" value="ECO:0007669"/>
    <property type="project" value="UniProtKB-KW"/>
</dbReference>
<name>A0A369JHN1_HYPMA</name>
<accession>A0A369JHN1</accession>
<evidence type="ECO:0000259" key="4">
    <source>
        <dbReference type="PROSITE" id="PS50018"/>
    </source>
</evidence>
<protein>
    <submittedName>
        <fullName evidence="5">Neurofibromin</fullName>
    </submittedName>
</protein>